<dbReference type="GO" id="GO:0005737">
    <property type="term" value="C:cytoplasm"/>
    <property type="evidence" value="ECO:0007669"/>
    <property type="project" value="UniProtKB-SubCell"/>
</dbReference>
<dbReference type="OrthoDB" id="40134at2759"/>
<proteinExistence type="inferred from homology"/>
<keyword evidence="2 6" id="KW-0963">Cytoplasm</keyword>
<dbReference type="Gene3D" id="3.60.20.10">
    <property type="entry name" value="Glutamine Phosphoribosylpyrophosphate, subunit 1, domain 1"/>
    <property type="match status" value="1"/>
</dbReference>
<dbReference type="Proteomes" id="UP000193685">
    <property type="component" value="Unassembled WGS sequence"/>
</dbReference>
<evidence type="ECO:0000256" key="1">
    <source>
        <dbReference type="ARBA" id="ARBA00002000"/>
    </source>
</evidence>
<dbReference type="InterPro" id="IPR023332">
    <property type="entry name" value="Proteasome_alpha-type"/>
</dbReference>
<evidence type="ECO:0000256" key="4">
    <source>
        <dbReference type="ARBA" id="ARBA00023242"/>
    </source>
</evidence>
<evidence type="ECO:0000256" key="3">
    <source>
        <dbReference type="ARBA" id="ARBA00022942"/>
    </source>
</evidence>
<protein>
    <recommendedName>
        <fullName evidence="6">Proteasome subunit alpha type</fullName>
    </recommendedName>
</protein>
<dbReference type="GO" id="GO:0005634">
    <property type="term" value="C:nucleus"/>
    <property type="evidence" value="ECO:0007669"/>
    <property type="project" value="UniProtKB-SubCell"/>
</dbReference>
<evidence type="ECO:0000256" key="5">
    <source>
        <dbReference type="PROSITE-ProRule" id="PRU00808"/>
    </source>
</evidence>
<dbReference type="InterPro" id="IPR000426">
    <property type="entry name" value="Proteasome_asu_N"/>
</dbReference>
<sequence>MTSIGTGYDLSNSTFSPDGRVFQVEYAAKAVESAGTTLGIKTPTCVVIALEKLITSKLLLPGKNRRMATVDRHIGVASSGLVPDGKHFAGRCRDEAANWRSTYKLPIGVPALADRMGQYVQAYTLYSSVRPFGMAAIVGGADEDDGTGLYLIEPSGAYYGYHACATGKGKQLAKNELEKLDFVTLSAQDAIAAAARIVHQVHDEAKDKDFELELGYICLDDSMGPQNKGKWVILEGEELQQVNATAKQAAEADDEEMEE</sequence>
<keyword evidence="9" id="KW-1185">Reference proteome</keyword>
<evidence type="ECO:0000259" key="7">
    <source>
        <dbReference type="PROSITE" id="PS00388"/>
    </source>
</evidence>
<evidence type="ECO:0000256" key="2">
    <source>
        <dbReference type="ARBA" id="ARBA00022490"/>
    </source>
</evidence>
<evidence type="ECO:0000256" key="6">
    <source>
        <dbReference type="RuleBase" id="RU000551"/>
    </source>
</evidence>
<dbReference type="SUPFAM" id="SSF56235">
    <property type="entry name" value="N-terminal nucleophile aminohydrolases (Ntn hydrolases)"/>
    <property type="match status" value="1"/>
</dbReference>
<accession>A0A1Y2FIA8</accession>
<dbReference type="InterPro" id="IPR050115">
    <property type="entry name" value="Proteasome_alpha"/>
</dbReference>
<dbReference type="RefSeq" id="XP_040725426.1">
    <property type="nucleotide sequence ID" value="XM_040869286.1"/>
</dbReference>
<evidence type="ECO:0000313" key="9">
    <source>
        <dbReference type="Proteomes" id="UP000193685"/>
    </source>
</evidence>
<dbReference type="FunFam" id="3.60.20.10:FF:000007">
    <property type="entry name" value="Proteasome subunit alpha type"/>
    <property type="match status" value="1"/>
</dbReference>
<dbReference type="Pfam" id="PF00227">
    <property type="entry name" value="Proteasome"/>
    <property type="match status" value="1"/>
</dbReference>
<feature type="domain" description="Proteasome alpha-type subunits" evidence="7">
    <location>
        <begin position="8"/>
        <end position="30"/>
    </location>
</feature>
<dbReference type="PROSITE" id="PS51475">
    <property type="entry name" value="PROTEASOME_ALPHA_2"/>
    <property type="match status" value="1"/>
</dbReference>
<dbReference type="EMBL" id="MCFI01000009">
    <property type="protein sequence ID" value="ORY82555.1"/>
    <property type="molecule type" value="Genomic_DNA"/>
</dbReference>
<comment type="function">
    <text evidence="1">The proteasome is a multicatalytic proteinase complex which is characterized by its ability to cleave peptides with Arg, Phe, Tyr, Leu, and Glu adjacent to the leaving group at neutral or slightly basic pH. The proteasome has an ATP-dependent proteolytic activity.</text>
</comment>
<dbReference type="GeneID" id="63785885"/>
<dbReference type="AlphaFoldDB" id="A0A1Y2FIA8"/>
<comment type="caution">
    <text evidence="8">The sequence shown here is derived from an EMBL/GenBank/DDBJ whole genome shotgun (WGS) entry which is preliminary data.</text>
</comment>
<evidence type="ECO:0000313" key="8">
    <source>
        <dbReference type="EMBL" id="ORY82555.1"/>
    </source>
</evidence>
<dbReference type="PROSITE" id="PS00388">
    <property type="entry name" value="PROTEASOME_ALPHA_1"/>
    <property type="match status" value="1"/>
</dbReference>
<keyword evidence="3 5" id="KW-0647">Proteasome</keyword>
<dbReference type="SMART" id="SM00948">
    <property type="entry name" value="Proteasome_A_N"/>
    <property type="match status" value="1"/>
</dbReference>
<dbReference type="OMA" id="VEPNGAC"/>
<organism evidence="8 9">
    <name type="scientific">Protomyces lactucae-debilis</name>
    <dbReference type="NCBI Taxonomy" id="2754530"/>
    <lineage>
        <taxon>Eukaryota</taxon>
        <taxon>Fungi</taxon>
        <taxon>Dikarya</taxon>
        <taxon>Ascomycota</taxon>
        <taxon>Taphrinomycotina</taxon>
        <taxon>Taphrinomycetes</taxon>
        <taxon>Taphrinales</taxon>
        <taxon>Protomycetaceae</taxon>
        <taxon>Protomyces</taxon>
    </lineage>
</organism>
<comment type="subunit">
    <text evidence="6">The 26S proteasome consists of a 20S proteasome core and two 19S regulatory subunits.</text>
</comment>
<reference evidence="8 9" key="1">
    <citation type="submission" date="2016-07" db="EMBL/GenBank/DDBJ databases">
        <title>Pervasive Adenine N6-methylation of Active Genes in Fungi.</title>
        <authorList>
            <consortium name="DOE Joint Genome Institute"/>
            <person name="Mondo S.J."/>
            <person name="Dannebaum R.O."/>
            <person name="Kuo R.C."/>
            <person name="Labutti K."/>
            <person name="Haridas S."/>
            <person name="Kuo A."/>
            <person name="Salamov A."/>
            <person name="Ahrendt S.R."/>
            <person name="Lipzen A."/>
            <person name="Sullivan W."/>
            <person name="Andreopoulos W.B."/>
            <person name="Clum A."/>
            <person name="Lindquist E."/>
            <person name="Daum C."/>
            <person name="Ramamoorthy G.K."/>
            <person name="Gryganskyi A."/>
            <person name="Culley D."/>
            <person name="Magnuson J.K."/>
            <person name="James T.Y."/>
            <person name="O'Malley M.A."/>
            <person name="Stajich J.E."/>
            <person name="Spatafora J.W."/>
            <person name="Visel A."/>
            <person name="Grigoriev I.V."/>
        </authorList>
    </citation>
    <scope>NUCLEOTIDE SEQUENCE [LARGE SCALE GENOMIC DNA]</scope>
    <source>
        <strain evidence="8 9">12-1054</strain>
    </source>
</reference>
<gene>
    <name evidence="8" type="ORF">BCR37DRAFT_379557</name>
</gene>
<name>A0A1Y2FIA8_PROLT</name>
<dbReference type="STRING" id="56484.A0A1Y2FIA8"/>
<comment type="similarity">
    <text evidence="5 6">Belongs to the peptidase T1A family.</text>
</comment>
<dbReference type="GO" id="GO:0019773">
    <property type="term" value="C:proteasome core complex, alpha-subunit complex"/>
    <property type="evidence" value="ECO:0007669"/>
    <property type="project" value="UniProtKB-UniRule"/>
</dbReference>
<dbReference type="CDD" id="cd03751">
    <property type="entry name" value="proteasome_alpha_type_3"/>
    <property type="match status" value="1"/>
</dbReference>
<dbReference type="InterPro" id="IPR001353">
    <property type="entry name" value="Proteasome_sua/b"/>
</dbReference>
<comment type="subcellular location">
    <subcellularLocation>
        <location evidence="6">Cytoplasm</location>
    </subcellularLocation>
    <subcellularLocation>
        <location evidence="6">Nucleus</location>
    </subcellularLocation>
</comment>
<dbReference type="InterPro" id="IPR029055">
    <property type="entry name" value="Ntn_hydrolases_N"/>
</dbReference>
<dbReference type="Pfam" id="PF10584">
    <property type="entry name" value="Proteasome_A_N"/>
    <property type="match status" value="1"/>
</dbReference>
<keyword evidence="4 6" id="KW-0539">Nucleus</keyword>
<dbReference type="GO" id="GO:0006511">
    <property type="term" value="P:ubiquitin-dependent protein catabolic process"/>
    <property type="evidence" value="ECO:0007669"/>
    <property type="project" value="InterPro"/>
</dbReference>
<dbReference type="PANTHER" id="PTHR11599">
    <property type="entry name" value="PROTEASOME SUBUNIT ALPHA/BETA"/>
    <property type="match status" value="1"/>
</dbReference>